<dbReference type="EMBL" id="VOGW01000170">
    <property type="protein sequence ID" value="TWV34726.1"/>
    <property type="molecule type" value="Genomic_DNA"/>
</dbReference>
<feature type="domain" description="DUF6924" evidence="1">
    <location>
        <begin position="7"/>
        <end position="108"/>
    </location>
</feature>
<accession>A0A5C6J026</accession>
<proteinExistence type="predicted"/>
<keyword evidence="3" id="KW-1185">Reference proteome</keyword>
<dbReference type="AlphaFoldDB" id="A0A5C6J026"/>
<reference evidence="2" key="1">
    <citation type="journal article" date="2019" name="Microbiol. Resour. Announc.">
        <title>Draft Genomic Sequences of Streptomyces misionensis and Streptomyces albidoflavus, bacteria applied for phytopathogen biocontrol.</title>
        <authorList>
            <person name="Pylro V."/>
            <person name="Dias A."/>
            <person name="Andreote F."/>
            <person name="Varani A."/>
            <person name="Andreote C."/>
            <person name="Bernardo E."/>
            <person name="Martins T."/>
        </authorList>
    </citation>
    <scope>NUCLEOTIDE SEQUENCE [LARGE SCALE GENOMIC DNA]</scope>
    <source>
        <strain evidence="2">66</strain>
    </source>
</reference>
<organism evidence="2 3">
    <name type="scientific">Streptomyces misionensis</name>
    <dbReference type="NCBI Taxonomy" id="67331"/>
    <lineage>
        <taxon>Bacteria</taxon>
        <taxon>Bacillati</taxon>
        <taxon>Actinomycetota</taxon>
        <taxon>Actinomycetes</taxon>
        <taxon>Kitasatosporales</taxon>
        <taxon>Streptomycetaceae</taxon>
        <taxon>Streptomyces</taxon>
    </lineage>
</organism>
<protein>
    <recommendedName>
        <fullName evidence="1">DUF6924 domain-containing protein</fullName>
    </recommendedName>
</protein>
<dbReference type="InterPro" id="IPR053832">
    <property type="entry name" value="DUF6924"/>
</dbReference>
<dbReference type="RefSeq" id="WP_146467908.1">
    <property type="nucleotide sequence ID" value="NZ_VOGW01000170.1"/>
</dbReference>
<name>A0A5C6J026_9ACTN</name>
<dbReference type="Pfam" id="PF21962">
    <property type="entry name" value="DUF6924"/>
    <property type="match status" value="1"/>
</dbReference>
<evidence type="ECO:0000313" key="3">
    <source>
        <dbReference type="Proteomes" id="UP000320481"/>
    </source>
</evidence>
<dbReference type="Proteomes" id="UP000320481">
    <property type="component" value="Unassembled WGS sequence"/>
</dbReference>
<gene>
    <name evidence="2" type="ORF">FRZ03_28035</name>
</gene>
<comment type="caution">
    <text evidence="2">The sequence shown here is derived from an EMBL/GenBank/DDBJ whole genome shotgun (WGS) entry which is preliminary data.</text>
</comment>
<sequence>MRVEEVLARVGGLVDRRNAGFTADQLQALIGRDEEDWPDSAFLLIADEQGLTSAEFPLLAVNNLPDEDDDPFRITLAAAGSFIVNLELGNTSFGDWARGADTDGVYREQHY</sequence>
<evidence type="ECO:0000313" key="2">
    <source>
        <dbReference type="EMBL" id="TWV34726.1"/>
    </source>
</evidence>
<evidence type="ECO:0000259" key="1">
    <source>
        <dbReference type="Pfam" id="PF21962"/>
    </source>
</evidence>